<dbReference type="GO" id="GO:0000723">
    <property type="term" value="P:telomere maintenance"/>
    <property type="evidence" value="ECO:0007669"/>
    <property type="project" value="InterPro"/>
</dbReference>
<dbReference type="PANTHER" id="PTHR47642:SF5">
    <property type="entry name" value="ATP-DEPENDENT DNA HELICASE"/>
    <property type="match status" value="1"/>
</dbReference>
<feature type="region of interest" description="Disordered" evidence="16">
    <location>
        <begin position="13"/>
        <end position="41"/>
    </location>
</feature>
<evidence type="ECO:0000256" key="1">
    <source>
        <dbReference type="ARBA" id="ARBA00001946"/>
    </source>
</evidence>
<comment type="similarity">
    <text evidence="15">Belongs to the helicase family. PIF1 subfamily.</text>
</comment>
<comment type="subcellular location">
    <subcellularLocation>
        <location evidence="2">Nucleus</location>
        <location evidence="2">Nucleolus</location>
    </subcellularLocation>
    <subcellularLocation>
        <location evidence="15">Nucleus</location>
    </subcellularLocation>
    <subcellularLocation>
        <location evidence="15">Mitochondrion</location>
    </subcellularLocation>
</comment>
<dbReference type="InterPro" id="IPR010285">
    <property type="entry name" value="DNA_helicase_pif1-like_DEAD"/>
</dbReference>
<evidence type="ECO:0000313" key="18">
    <source>
        <dbReference type="EMBL" id="QIW94939.1"/>
    </source>
</evidence>
<comment type="catalytic activity">
    <reaction evidence="14 15">
        <text>ATP + H2O = ADP + phosphate + H(+)</text>
        <dbReference type="Rhea" id="RHEA:13065"/>
        <dbReference type="ChEBI" id="CHEBI:15377"/>
        <dbReference type="ChEBI" id="CHEBI:15378"/>
        <dbReference type="ChEBI" id="CHEBI:30616"/>
        <dbReference type="ChEBI" id="CHEBI:43474"/>
        <dbReference type="ChEBI" id="CHEBI:456216"/>
        <dbReference type="EC" id="5.6.2.3"/>
    </reaction>
</comment>
<evidence type="ECO:0000256" key="2">
    <source>
        <dbReference type="ARBA" id="ARBA00004604"/>
    </source>
</evidence>
<dbReference type="Pfam" id="PF05970">
    <property type="entry name" value="PIF1"/>
    <property type="match status" value="1"/>
</dbReference>
<dbReference type="InterPro" id="IPR003593">
    <property type="entry name" value="AAA+_ATPase"/>
</dbReference>
<keyword evidence="19" id="KW-1185">Reference proteome</keyword>
<comment type="subunit">
    <text evidence="15">Monomer.</text>
</comment>
<keyword evidence="4 15" id="KW-0227">DNA damage</keyword>
<feature type="region of interest" description="Disordered" evidence="16">
    <location>
        <begin position="197"/>
        <end position="232"/>
    </location>
</feature>
<feature type="DNA-binding region" evidence="15">
    <location>
        <begin position="729"/>
        <end position="748"/>
    </location>
</feature>
<dbReference type="OrthoDB" id="432234at2759"/>
<dbReference type="EC" id="5.6.2.3" evidence="15"/>
<evidence type="ECO:0000256" key="7">
    <source>
        <dbReference type="ARBA" id="ARBA00022840"/>
    </source>
</evidence>
<dbReference type="Gene3D" id="3.40.50.300">
    <property type="entry name" value="P-loop containing nucleotide triphosphate hydrolases"/>
    <property type="match status" value="1"/>
</dbReference>
<comment type="cofactor">
    <cofactor evidence="1 15">
        <name>Mg(2+)</name>
        <dbReference type="ChEBI" id="CHEBI:18420"/>
    </cofactor>
</comment>
<sequence length="803" mass="89339">MLRSAVNEYDLKEFGSSSQVSTKQRLDGGPNPSQIFKELKPSDMNMREPVNFRRPTIQQGVKRMSSGLPKTLGKAVFEDEGTSHKIILNSGKARGLIETIEIDENDFESDVDLDYEPARAVTYPTLPATIDLTQSPSPKAKRRSPGPFSPVVYPTLPRQQAVQTTYHDFDLAPPPSSAVADWSSSPLHHMQPKIETYSHDKVPPPAVARGPPSKPVSRRKIPWSADTSSETNLNKVAATPVSTATAKKPADLWNTTASAVKEQQKKHREEARKGVKKNEGTDESALAAKQKTKRVAKVFLSEEQQHVLDLVVEARESVFFTGSAGTGKSVLMREIIAALRKKYAKEPDRIAVTASTGLAACNVGGVTLHSFSGAGLGKEDVPELVKKIKRNAKAKHRWLRTKVLIIDEVSMVDGDFFDKLESIARQLRNNGRPFGGIQLVITGDFFQLPPVPDRNRTARFAFEASTWTNTVKHTIALHQVFRQKDPVFAGMLNEMREGKMSDASIKAFQNLAKERVYRDEITATELFPLRAEVDRANTERLSKLEGQTFIFEARDGGSVVDKTQRDRLLSNCMAQETIALKKGAQVMLIKNIDENLVNGSIGNVIAFMDDEQFDKFSLNEEDFDQQADGTLASQAMQESKEEKARRRLNDNLTVSRKFPLVRFIIADGTSRDMLCQPEVWKVELPSGEVQASRSQVPLILSWALSIHKAQGQTLERVKVNLSKAFEKGQAYVALSRATSMEGLQVIGFHPSKVMAHDKVVNFYANLARIDVQNGRSVPKKAGQQAQKNLSAYERQYLEDHTNF</sequence>
<evidence type="ECO:0000256" key="8">
    <source>
        <dbReference type="ARBA" id="ARBA00023125"/>
    </source>
</evidence>
<keyword evidence="10 15" id="KW-0233">DNA recombination</keyword>
<keyword evidence="13 15" id="KW-0539">Nucleus</keyword>
<dbReference type="GO" id="GO:0005730">
    <property type="term" value="C:nucleolus"/>
    <property type="evidence" value="ECO:0007669"/>
    <property type="project" value="UniProtKB-SubCell"/>
</dbReference>
<dbReference type="InterPro" id="IPR051055">
    <property type="entry name" value="PIF1_helicase"/>
</dbReference>
<organism evidence="18 19">
    <name type="scientific">Peltaster fructicola</name>
    <dbReference type="NCBI Taxonomy" id="286661"/>
    <lineage>
        <taxon>Eukaryota</taxon>
        <taxon>Fungi</taxon>
        <taxon>Dikarya</taxon>
        <taxon>Ascomycota</taxon>
        <taxon>Pezizomycotina</taxon>
        <taxon>Dothideomycetes</taxon>
        <taxon>Dothideomycetes incertae sedis</taxon>
        <taxon>Peltaster</taxon>
    </lineage>
</organism>
<gene>
    <name evidence="15" type="primary">PIF1</name>
    <name evidence="18" type="ORF">AMS68_000457</name>
</gene>
<evidence type="ECO:0000256" key="13">
    <source>
        <dbReference type="ARBA" id="ARBA00023242"/>
    </source>
</evidence>
<keyword evidence="11 15" id="KW-0234">DNA repair</keyword>
<dbReference type="SUPFAM" id="SSF52540">
    <property type="entry name" value="P-loop containing nucleoside triphosphate hydrolases"/>
    <property type="match status" value="2"/>
</dbReference>
<dbReference type="InterPro" id="IPR027417">
    <property type="entry name" value="P-loop_NTPase"/>
</dbReference>
<dbReference type="GO" id="GO:0005524">
    <property type="term" value="F:ATP binding"/>
    <property type="evidence" value="ECO:0007669"/>
    <property type="project" value="UniProtKB-UniRule"/>
</dbReference>
<evidence type="ECO:0000256" key="10">
    <source>
        <dbReference type="ARBA" id="ARBA00023172"/>
    </source>
</evidence>
<dbReference type="GO" id="GO:0016787">
    <property type="term" value="F:hydrolase activity"/>
    <property type="evidence" value="ECO:0007669"/>
    <property type="project" value="UniProtKB-KW"/>
</dbReference>
<comment type="function">
    <text evidence="15">DNA-dependent ATPase and 5'-3' DNA helicase required for the maintenance of both mitochondrial and nuclear genome stability.</text>
</comment>
<proteinExistence type="inferred from homology"/>
<keyword evidence="6 15" id="KW-0347">Helicase</keyword>
<evidence type="ECO:0000256" key="3">
    <source>
        <dbReference type="ARBA" id="ARBA00022741"/>
    </source>
</evidence>
<dbReference type="EMBL" id="CP051139">
    <property type="protein sequence ID" value="QIW94939.1"/>
    <property type="molecule type" value="Genomic_DNA"/>
</dbReference>
<protein>
    <recommendedName>
        <fullName evidence="15">ATP-dependent DNA helicase PIF1</fullName>
        <ecNumber evidence="15">5.6.2.3</ecNumber>
    </recommendedName>
    <alternativeName>
        <fullName evidence="15">DNA 5'-3' helicase PIF1</fullName>
    </alternativeName>
    <alternativeName>
        <fullName evidence="15">DNA repair and recombination helicase PIF1</fullName>
    </alternativeName>
</protein>
<dbReference type="HAMAP" id="MF_03176">
    <property type="entry name" value="PIF1"/>
    <property type="match status" value="1"/>
</dbReference>
<feature type="domain" description="AAA+ ATPase" evidence="17">
    <location>
        <begin position="314"/>
        <end position="466"/>
    </location>
</feature>
<reference evidence="18 19" key="1">
    <citation type="journal article" date="2016" name="Sci. Rep.">
        <title>Peltaster fructicola genome reveals evolution from an invasive phytopathogen to an ectophytic parasite.</title>
        <authorList>
            <person name="Xu C."/>
            <person name="Chen H."/>
            <person name="Gleason M.L."/>
            <person name="Xu J.R."/>
            <person name="Liu H."/>
            <person name="Zhang R."/>
            <person name="Sun G."/>
        </authorList>
    </citation>
    <scope>NUCLEOTIDE SEQUENCE [LARGE SCALE GENOMIC DNA]</scope>
    <source>
        <strain evidence="18 19">LNHT1506</strain>
    </source>
</reference>
<evidence type="ECO:0000256" key="4">
    <source>
        <dbReference type="ARBA" id="ARBA00022763"/>
    </source>
</evidence>
<accession>A0A6H0XK98</accession>
<keyword evidence="9 15" id="KW-0496">Mitochondrion</keyword>
<keyword evidence="7 15" id="KW-0067">ATP-binding</keyword>
<dbReference type="AlphaFoldDB" id="A0A6H0XK98"/>
<dbReference type="GO" id="GO:0006281">
    <property type="term" value="P:DNA repair"/>
    <property type="evidence" value="ECO:0007669"/>
    <property type="project" value="UniProtKB-UniRule"/>
</dbReference>
<dbReference type="GO" id="GO:0003697">
    <property type="term" value="F:single-stranded DNA binding"/>
    <property type="evidence" value="ECO:0007669"/>
    <property type="project" value="UniProtKB-ARBA"/>
</dbReference>
<dbReference type="Proteomes" id="UP000503462">
    <property type="component" value="Chromosome 1"/>
</dbReference>
<feature type="binding site" evidence="15">
    <location>
        <begin position="322"/>
        <end position="329"/>
    </location>
    <ligand>
        <name>ATP</name>
        <dbReference type="ChEBI" id="CHEBI:30616"/>
    </ligand>
</feature>
<feature type="region of interest" description="Disordered" evidence="16">
    <location>
        <begin position="262"/>
        <end position="288"/>
    </location>
</feature>
<evidence type="ECO:0000256" key="15">
    <source>
        <dbReference type="HAMAP-Rule" id="MF_03176"/>
    </source>
</evidence>
<evidence type="ECO:0000256" key="5">
    <source>
        <dbReference type="ARBA" id="ARBA00022801"/>
    </source>
</evidence>
<keyword evidence="5 15" id="KW-0378">Hydrolase</keyword>
<evidence type="ECO:0000256" key="14">
    <source>
        <dbReference type="ARBA" id="ARBA00048954"/>
    </source>
</evidence>
<dbReference type="GO" id="GO:0043139">
    <property type="term" value="F:5'-3' DNA helicase activity"/>
    <property type="evidence" value="ECO:0007669"/>
    <property type="project" value="UniProtKB-UniRule"/>
</dbReference>
<dbReference type="InterPro" id="IPR048293">
    <property type="entry name" value="PIF1_RRM3_pfh1"/>
</dbReference>
<evidence type="ECO:0000256" key="11">
    <source>
        <dbReference type="ARBA" id="ARBA00023204"/>
    </source>
</evidence>
<dbReference type="PANTHER" id="PTHR47642">
    <property type="entry name" value="ATP-DEPENDENT DNA HELICASE"/>
    <property type="match status" value="1"/>
</dbReference>
<dbReference type="GO" id="GO:0005739">
    <property type="term" value="C:mitochondrion"/>
    <property type="evidence" value="ECO:0007669"/>
    <property type="project" value="UniProtKB-SubCell"/>
</dbReference>
<evidence type="ECO:0000259" key="17">
    <source>
        <dbReference type="SMART" id="SM00382"/>
    </source>
</evidence>
<feature type="region of interest" description="Disordered" evidence="16">
    <location>
        <begin position="129"/>
        <end position="151"/>
    </location>
</feature>
<keyword evidence="3 15" id="KW-0547">Nucleotide-binding</keyword>
<evidence type="ECO:0000256" key="12">
    <source>
        <dbReference type="ARBA" id="ARBA00023235"/>
    </source>
</evidence>
<evidence type="ECO:0000256" key="9">
    <source>
        <dbReference type="ARBA" id="ARBA00023128"/>
    </source>
</evidence>
<dbReference type="GO" id="GO:0006310">
    <property type="term" value="P:DNA recombination"/>
    <property type="evidence" value="ECO:0007669"/>
    <property type="project" value="UniProtKB-UniRule"/>
</dbReference>
<evidence type="ECO:0000313" key="19">
    <source>
        <dbReference type="Proteomes" id="UP000503462"/>
    </source>
</evidence>
<keyword evidence="8 15" id="KW-0238">DNA-binding</keyword>
<evidence type="ECO:0000256" key="16">
    <source>
        <dbReference type="SAM" id="MobiDB-lite"/>
    </source>
</evidence>
<dbReference type="CDD" id="cd18809">
    <property type="entry name" value="SF1_C_RecD"/>
    <property type="match status" value="1"/>
</dbReference>
<dbReference type="CDD" id="cd18037">
    <property type="entry name" value="DEXSc_Pif1_like"/>
    <property type="match status" value="1"/>
</dbReference>
<feature type="compositionally biased region" description="Basic and acidic residues" evidence="16">
    <location>
        <begin position="267"/>
        <end position="280"/>
    </location>
</feature>
<evidence type="ECO:0000256" key="6">
    <source>
        <dbReference type="ARBA" id="ARBA00022806"/>
    </source>
</evidence>
<dbReference type="FunFam" id="3.40.50.300:FF:001226">
    <property type="entry name" value="ATP-dependent DNA helicase PIF1"/>
    <property type="match status" value="1"/>
</dbReference>
<keyword evidence="12 15" id="KW-0413">Isomerase</keyword>
<dbReference type="InterPro" id="IPR049163">
    <property type="entry name" value="Pif1-like_2B_dom"/>
</dbReference>
<dbReference type="SMART" id="SM00382">
    <property type="entry name" value="AAA"/>
    <property type="match status" value="1"/>
</dbReference>
<dbReference type="Pfam" id="PF21530">
    <property type="entry name" value="Pif1_2B_dom"/>
    <property type="match status" value="1"/>
</dbReference>
<name>A0A6H0XK98_9PEZI</name>